<evidence type="ECO:0000256" key="17">
    <source>
        <dbReference type="ARBA" id="ARBA00037002"/>
    </source>
</evidence>
<keyword evidence="15" id="KW-0966">Cell projection</keyword>
<evidence type="ECO:0000256" key="7">
    <source>
        <dbReference type="ARBA" id="ARBA00022703"/>
    </source>
</evidence>
<dbReference type="GO" id="GO:0006631">
    <property type="term" value="P:fatty acid metabolic process"/>
    <property type="evidence" value="ECO:0007669"/>
    <property type="project" value="UniProtKB-KW"/>
</dbReference>
<keyword evidence="8" id="KW-0999">Mitochondrion inner membrane</keyword>
<dbReference type="InterPro" id="IPR052365">
    <property type="entry name" value="THEM4/THEM5_acyl-CoA_thioest"/>
</dbReference>
<dbReference type="CDD" id="cd03443">
    <property type="entry name" value="PaaI_thioesterase"/>
    <property type="match status" value="1"/>
</dbReference>
<protein>
    <recommendedName>
        <fullName evidence="20">Acyl-coenzyme A thioesterase THEM4</fullName>
        <ecNumber evidence="19">3.1.2.2</ecNumber>
    </recommendedName>
    <alternativeName>
        <fullName evidence="21">Thioesterase superfamily member 4</fullName>
    </alternativeName>
</protein>
<feature type="domain" description="Thioesterase" evidence="27">
    <location>
        <begin position="165"/>
        <end position="237"/>
    </location>
</feature>
<comment type="catalytic activity">
    <reaction evidence="23">
        <text>hexadecanoyl-CoA + H2O = hexadecanoate + CoA + H(+)</text>
        <dbReference type="Rhea" id="RHEA:16645"/>
        <dbReference type="ChEBI" id="CHEBI:7896"/>
        <dbReference type="ChEBI" id="CHEBI:15377"/>
        <dbReference type="ChEBI" id="CHEBI:15378"/>
        <dbReference type="ChEBI" id="CHEBI:57287"/>
        <dbReference type="ChEBI" id="CHEBI:57379"/>
        <dbReference type="EC" id="3.1.2.2"/>
    </reaction>
    <physiologicalReaction direction="left-to-right" evidence="23">
        <dbReference type="Rhea" id="RHEA:16646"/>
    </physiologicalReaction>
</comment>
<evidence type="ECO:0000256" key="13">
    <source>
        <dbReference type="ARBA" id="ARBA00023128"/>
    </source>
</evidence>
<dbReference type="SUPFAM" id="SSF54637">
    <property type="entry name" value="Thioesterase/thiol ester dehydrase-isomerase"/>
    <property type="match status" value="1"/>
</dbReference>
<keyword evidence="9" id="KW-0378">Hydrolase</keyword>
<comment type="catalytic activity">
    <reaction evidence="16">
        <text>(5Z,8Z,11Z,14Z)-eicosatetraenoyl-CoA + H2O = (5Z,8Z,11Z,14Z)-eicosatetraenoate + CoA + H(+)</text>
        <dbReference type="Rhea" id="RHEA:40151"/>
        <dbReference type="ChEBI" id="CHEBI:15377"/>
        <dbReference type="ChEBI" id="CHEBI:15378"/>
        <dbReference type="ChEBI" id="CHEBI:32395"/>
        <dbReference type="ChEBI" id="CHEBI:57287"/>
        <dbReference type="ChEBI" id="CHEBI:57368"/>
    </reaction>
    <physiologicalReaction direction="left-to-right" evidence="16">
        <dbReference type="Rhea" id="RHEA:40152"/>
    </physiologicalReaction>
</comment>
<evidence type="ECO:0000256" key="22">
    <source>
        <dbReference type="ARBA" id="ARBA00047588"/>
    </source>
</evidence>
<dbReference type="KEGG" id="pvt:110081520"/>
<accession>A0A6J0TZL6</accession>
<evidence type="ECO:0000256" key="19">
    <source>
        <dbReference type="ARBA" id="ARBA00038848"/>
    </source>
</evidence>
<evidence type="ECO:0000256" key="3">
    <source>
        <dbReference type="ARBA" id="ARBA00004632"/>
    </source>
</evidence>
<evidence type="ECO:0000256" key="16">
    <source>
        <dbReference type="ARBA" id="ARBA00035852"/>
    </source>
</evidence>
<comment type="catalytic activity">
    <reaction evidence="25">
        <text>dodecanoyl-CoA + H2O = dodecanoate + CoA + H(+)</text>
        <dbReference type="Rhea" id="RHEA:30135"/>
        <dbReference type="ChEBI" id="CHEBI:15377"/>
        <dbReference type="ChEBI" id="CHEBI:15378"/>
        <dbReference type="ChEBI" id="CHEBI:18262"/>
        <dbReference type="ChEBI" id="CHEBI:57287"/>
        <dbReference type="ChEBI" id="CHEBI:57375"/>
    </reaction>
    <physiologicalReaction direction="left-to-right" evidence="25">
        <dbReference type="Rhea" id="RHEA:30136"/>
    </physiologicalReaction>
</comment>
<dbReference type="GO" id="GO:0005743">
    <property type="term" value="C:mitochondrial inner membrane"/>
    <property type="evidence" value="ECO:0007669"/>
    <property type="project" value="UniProtKB-SubCell"/>
</dbReference>
<evidence type="ECO:0000256" key="11">
    <source>
        <dbReference type="ARBA" id="ARBA00022946"/>
    </source>
</evidence>
<dbReference type="InterPro" id="IPR006683">
    <property type="entry name" value="Thioestr_dom"/>
</dbReference>
<keyword evidence="14" id="KW-0472">Membrane</keyword>
<dbReference type="GO" id="GO:0005758">
    <property type="term" value="C:mitochondrial intermembrane space"/>
    <property type="evidence" value="ECO:0007669"/>
    <property type="project" value="UniProtKB-SubCell"/>
</dbReference>
<evidence type="ECO:0000256" key="23">
    <source>
        <dbReference type="ARBA" id="ARBA00047734"/>
    </source>
</evidence>
<keyword evidence="28" id="KW-1185">Reference proteome</keyword>
<comment type="subcellular location">
    <subcellularLocation>
        <location evidence="3">Cell projection</location>
        <location evidence="3">Ruffle membrane</location>
    </subcellularLocation>
    <subcellularLocation>
        <location evidence="1">Cytoplasm</location>
    </subcellularLocation>
    <subcellularLocation>
        <location evidence="4">Mitochondrion inner membrane</location>
        <topology evidence="4">Peripheral membrane protein</topology>
    </subcellularLocation>
    <subcellularLocation>
        <location evidence="2">Mitochondrion intermembrane space</location>
    </subcellularLocation>
</comment>
<evidence type="ECO:0000256" key="4">
    <source>
        <dbReference type="ARBA" id="ARBA00004637"/>
    </source>
</evidence>
<evidence type="ECO:0000256" key="10">
    <source>
        <dbReference type="ARBA" id="ARBA00022832"/>
    </source>
</evidence>
<comment type="catalytic activity">
    <reaction evidence="26">
        <text>tetradecanoyl-CoA + H2O = tetradecanoate + CoA + H(+)</text>
        <dbReference type="Rhea" id="RHEA:40119"/>
        <dbReference type="ChEBI" id="CHEBI:15377"/>
        <dbReference type="ChEBI" id="CHEBI:15378"/>
        <dbReference type="ChEBI" id="CHEBI:30807"/>
        <dbReference type="ChEBI" id="CHEBI:57287"/>
        <dbReference type="ChEBI" id="CHEBI:57385"/>
    </reaction>
    <physiologicalReaction direction="left-to-right" evidence="26">
        <dbReference type="Rhea" id="RHEA:40120"/>
    </physiologicalReaction>
</comment>
<reference evidence="29" key="1">
    <citation type="submission" date="2025-08" db="UniProtKB">
        <authorList>
            <consortium name="RefSeq"/>
        </authorList>
    </citation>
    <scope>IDENTIFICATION</scope>
</reference>
<dbReference type="GO" id="GO:0016787">
    <property type="term" value="F:hydrolase activity"/>
    <property type="evidence" value="ECO:0007669"/>
    <property type="project" value="UniProtKB-KW"/>
</dbReference>
<comment type="catalytic activity">
    <reaction evidence="22">
        <text>octanoyl-CoA + H2O = octanoate + CoA + H(+)</text>
        <dbReference type="Rhea" id="RHEA:30143"/>
        <dbReference type="ChEBI" id="CHEBI:15377"/>
        <dbReference type="ChEBI" id="CHEBI:15378"/>
        <dbReference type="ChEBI" id="CHEBI:25646"/>
        <dbReference type="ChEBI" id="CHEBI:57287"/>
        <dbReference type="ChEBI" id="CHEBI:57386"/>
    </reaction>
    <physiologicalReaction direction="left-to-right" evidence="22">
        <dbReference type="Rhea" id="RHEA:30144"/>
    </physiologicalReaction>
</comment>
<dbReference type="GO" id="GO:0006915">
    <property type="term" value="P:apoptotic process"/>
    <property type="evidence" value="ECO:0007669"/>
    <property type="project" value="UniProtKB-KW"/>
</dbReference>
<dbReference type="InParanoid" id="A0A6J0TZL6"/>
<dbReference type="PANTHER" id="PTHR12418:SF19">
    <property type="entry name" value="ACYL-COENZYME A THIOESTERASE THEM4"/>
    <property type="match status" value="1"/>
</dbReference>
<keyword evidence="6" id="KW-0963">Cytoplasm</keyword>
<dbReference type="PANTHER" id="PTHR12418">
    <property type="entry name" value="ACYL-COENZYME A THIOESTERASE THEM4"/>
    <property type="match status" value="1"/>
</dbReference>
<evidence type="ECO:0000256" key="5">
    <source>
        <dbReference type="ARBA" id="ARBA00022475"/>
    </source>
</evidence>
<sequence length="259" mass="28840">MLRSCSRLVKRPIHWTVPPCGSRAASSVGVLKPFSGSPFWGTTVRWCQSGLAKNHCSLPDSEPPKDYALPNSSWSPEMVDEFNKFTKLEKDGTWRKLPSYRNVIEVVPEKLKQVPYMLKDRGTRLFLRNIDEEGMGFEYAMFLNPTEKRLVSMVQFGPYLEGPPGCAHGGSIATILDSVLGVLALCVVGRVMTANLNINYKSPVPLGPAVLVESKLDRTEGRKVFVTGEIRSHDGQTLHAEAEGLFILWENLPLNNKPK</sequence>
<keyword evidence="10" id="KW-0276">Fatty acid metabolism</keyword>
<evidence type="ECO:0000256" key="26">
    <source>
        <dbReference type="ARBA" id="ARBA00048180"/>
    </source>
</evidence>
<organism evidence="28 29">
    <name type="scientific">Pogona vitticeps</name>
    <name type="common">central bearded dragon</name>
    <dbReference type="NCBI Taxonomy" id="103695"/>
    <lineage>
        <taxon>Eukaryota</taxon>
        <taxon>Metazoa</taxon>
        <taxon>Chordata</taxon>
        <taxon>Craniata</taxon>
        <taxon>Vertebrata</taxon>
        <taxon>Euteleostomi</taxon>
        <taxon>Lepidosauria</taxon>
        <taxon>Squamata</taxon>
        <taxon>Bifurcata</taxon>
        <taxon>Unidentata</taxon>
        <taxon>Episquamata</taxon>
        <taxon>Toxicofera</taxon>
        <taxon>Iguania</taxon>
        <taxon>Acrodonta</taxon>
        <taxon>Agamidae</taxon>
        <taxon>Amphibolurinae</taxon>
        <taxon>Pogona</taxon>
    </lineage>
</organism>
<evidence type="ECO:0000256" key="12">
    <source>
        <dbReference type="ARBA" id="ARBA00023098"/>
    </source>
</evidence>
<keyword evidence="11" id="KW-0809">Transit peptide</keyword>
<evidence type="ECO:0000256" key="25">
    <source>
        <dbReference type="ARBA" id="ARBA00048074"/>
    </source>
</evidence>
<evidence type="ECO:0000256" key="24">
    <source>
        <dbReference type="ARBA" id="ARBA00047969"/>
    </source>
</evidence>
<evidence type="ECO:0000256" key="9">
    <source>
        <dbReference type="ARBA" id="ARBA00022801"/>
    </source>
</evidence>
<dbReference type="OrthoDB" id="506431at2759"/>
<proteinExistence type="inferred from homology"/>
<evidence type="ECO:0000256" key="2">
    <source>
        <dbReference type="ARBA" id="ARBA00004569"/>
    </source>
</evidence>
<comment type="catalytic activity">
    <reaction evidence="17">
        <text>(9Z)-octadecenoyl-CoA + H2O = (9Z)-octadecenoate + CoA + H(+)</text>
        <dbReference type="Rhea" id="RHEA:40139"/>
        <dbReference type="ChEBI" id="CHEBI:15377"/>
        <dbReference type="ChEBI" id="CHEBI:15378"/>
        <dbReference type="ChEBI" id="CHEBI:30823"/>
        <dbReference type="ChEBI" id="CHEBI:57287"/>
        <dbReference type="ChEBI" id="CHEBI:57387"/>
    </reaction>
    <physiologicalReaction direction="left-to-right" evidence="17">
        <dbReference type="Rhea" id="RHEA:40140"/>
    </physiologicalReaction>
</comment>
<comment type="catalytic activity">
    <reaction evidence="24">
        <text>decanoyl-CoA + H2O = decanoate + CoA + H(+)</text>
        <dbReference type="Rhea" id="RHEA:40059"/>
        <dbReference type="ChEBI" id="CHEBI:15377"/>
        <dbReference type="ChEBI" id="CHEBI:15378"/>
        <dbReference type="ChEBI" id="CHEBI:27689"/>
        <dbReference type="ChEBI" id="CHEBI:57287"/>
        <dbReference type="ChEBI" id="CHEBI:61430"/>
    </reaction>
    <physiologicalReaction direction="left-to-right" evidence="24">
        <dbReference type="Rhea" id="RHEA:40060"/>
    </physiologicalReaction>
</comment>
<dbReference type="Gene3D" id="3.10.129.10">
    <property type="entry name" value="Hotdog Thioesterase"/>
    <property type="match status" value="1"/>
</dbReference>
<evidence type="ECO:0000256" key="6">
    <source>
        <dbReference type="ARBA" id="ARBA00022490"/>
    </source>
</evidence>
<keyword evidence="13" id="KW-0496">Mitochondrion</keyword>
<dbReference type="EC" id="3.1.2.2" evidence="19"/>
<dbReference type="InterPro" id="IPR029069">
    <property type="entry name" value="HotDog_dom_sf"/>
</dbReference>
<dbReference type="Pfam" id="PF03061">
    <property type="entry name" value="4HBT"/>
    <property type="match status" value="1"/>
</dbReference>
<dbReference type="Proteomes" id="UP001652642">
    <property type="component" value="Chromosome 15"/>
</dbReference>
<evidence type="ECO:0000256" key="18">
    <source>
        <dbReference type="ARBA" id="ARBA00038456"/>
    </source>
</evidence>
<keyword evidence="5" id="KW-1003">Cell membrane</keyword>
<keyword evidence="12" id="KW-0443">Lipid metabolism</keyword>
<keyword evidence="7" id="KW-0053">Apoptosis</keyword>
<evidence type="ECO:0000256" key="14">
    <source>
        <dbReference type="ARBA" id="ARBA00023136"/>
    </source>
</evidence>
<dbReference type="RefSeq" id="XP_020653931.2">
    <property type="nucleotide sequence ID" value="XM_020798272.2"/>
</dbReference>
<evidence type="ECO:0000256" key="20">
    <source>
        <dbReference type="ARBA" id="ARBA00040123"/>
    </source>
</evidence>
<evidence type="ECO:0000256" key="15">
    <source>
        <dbReference type="ARBA" id="ARBA00023273"/>
    </source>
</evidence>
<evidence type="ECO:0000256" key="21">
    <source>
        <dbReference type="ARBA" id="ARBA00043210"/>
    </source>
</evidence>
<dbReference type="GO" id="GO:0032587">
    <property type="term" value="C:ruffle membrane"/>
    <property type="evidence" value="ECO:0007669"/>
    <property type="project" value="UniProtKB-SubCell"/>
</dbReference>
<evidence type="ECO:0000313" key="29">
    <source>
        <dbReference type="RefSeq" id="XP_020653931.2"/>
    </source>
</evidence>
<evidence type="ECO:0000256" key="1">
    <source>
        <dbReference type="ARBA" id="ARBA00004496"/>
    </source>
</evidence>
<gene>
    <name evidence="29" type="primary">LOC110081520</name>
</gene>
<evidence type="ECO:0000259" key="27">
    <source>
        <dbReference type="Pfam" id="PF03061"/>
    </source>
</evidence>
<dbReference type="AlphaFoldDB" id="A0A6J0TZL6"/>
<evidence type="ECO:0000313" key="28">
    <source>
        <dbReference type="Proteomes" id="UP001652642"/>
    </source>
</evidence>
<comment type="similarity">
    <text evidence="18">Belongs to the THEM4/THEM5 thioesterase family.</text>
</comment>
<dbReference type="GeneID" id="110081520"/>
<evidence type="ECO:0000256" key="8">
    <source>
        <dbReference type="ARBA" id="ARBA00022792"/>
    </source>
</evidence>
<name>A0A6J0TZL6_9SAUR</name>